<protein>
    <submittedName>
        <fullName evidence="2">Class I SAM-dependent methyltransferase</fullName>
    </submittedName>
</protein>
<dbReference type="GO" id="GO:0008168">
    <property type="term" value="F:methyltransferase activity"/>
    <property type="evidence" value="ECO:0007669"/>
    <property type="project" value="UniProtKB-KW"/>
</dbReference>
<dbReference type="GO" id="GO:0032259">
    <property type="term" value="P:methylation"/>
    <property type="evidence" value="ECO:0007669"/>
    <property type="project" value="UniProtKB-KW"/>
</dbReference>
<dbReference type="Proteomes" id="UP000321899">
    <property type="component" value="Unassembled WGS sequence"/>
</dbReference>
<name>A0A5Q4VCK6_9BACT</name>
<dbReference type="PANTHER" id="PTHR43591">
    <property type="entry name" value="METHYLTRANSFERASE"/>
    <property type="match status" value="1"/>
</dbReference>
<accession>A0A5Q4VCK6</accession>
<evidence type="ECO:0000256" key="1">
    <source>
        <dbReference type="SAM" id="MobiDB-lite"/>
    </source>
</evidence>
<dbReference type="OrthoDB" id="9781225at2"/>
<dbReference type="AlphaFoldDB" id="A0A5Q4VCK6"/>
<evidence type="ECO:0000313" key="2">
    <source>
        <dbReference type="EMBL" id="TYT75295.1"/>
    </source>
</evidence>
<keyword evidence="2" id="KW-0808">Transferase</keyword>
<feature type="compositionally biased region" description="Polar residues" evidence="1">
    <location>
        <begin position="1"/>
        <end position="17"/>
    </location>
</feature>
<keyword evidence="2" id="KW-0489">Methyltransferase</keyword>
<dbReference type="EMBL" id="VDMB01000005">
    <property type="protein sequence ID" value="TYT75295.1"/>
    <property type="molecule type" value="Genomic_DNA"/>
</dbReference>
<sequence length="422" mass="48160">MAESGSDVSCPQHTPSGFQRPDMDTPQSGVCTMKKEKEEKGSDPFFYKAFEERFRGPRELVYERLKVYLPFILPFKDIFSPCKALDLGCGRGEWLELLKNNGFEGRGADTDATMLSICNSRELCVEQKDALDTLSQTPNESMVLVTAFHLAEHLQPDQLLKLFHEASRVLHPGGLLIIETPNPENLRVATRDFYVDLTHRKPLPSHLLEFMAEYEGFAQIKTIGLNENKALHQTETITLQEFFHGASPDYAIIAQKQGESPLMDTVQRTFKESYGIPLDLLAEKFEKRIIKAEQGWSHYNRVVESRSWKITRPIRTGNQKLSRAKTLFSSYRRRAADSLNPRKFFQKQVRQLATFTLSSPLLKKTATAFLNRIPGLEARIRQIIHGTGRPIVQKSAQYLSPRAGAIHQHLKQQIKKHRKAIK</sequence>
<gene>
    <name evidence="2" type="ORF">FIM25_06220</name>
</gene>
<reference evidence="2 3" key="1">
    <citation type="submission" date="2019-06" db="EMBL/GenBank/DDBJ databases">
        <title>Desulfobotulus mexicanus sp. nov., a novel sulfate-reducing bacterium isolated from the sediment of an alkaline crater lake in Mexico.</title>
        <authorList>
            <person name="Hirschler-Rea A."/>
        </authorList>
    </citation>
    <scope>NUCLEOTIDE SEQUENCE [LARGE SCALE GENOMIC DNA]</scope>
    <source>
        <strain evidence="2 3">PAR22N</strain>
    </source>
</reference>
<organism evidence="2 3">
    <name type="scientific">Desulfobotulus mexicanus</name>
    <dbReference type="NCBI Taxonomy" id="2586642"/>
    <lineage>
        <taxon>Bacteria</taxon>
        <taxon>Pseudomonadati</taxon>
        <taxon>Thermodesulfobacteriota</taxon>
        <taxon>Desulfobacteria</taxon>
        <taxon>Desulfobacterales</taxon>
        <taxon>Desulfobacteraceae</taxon>
        <taxon>Desulfobotulus</taxon>
    </lineage>
</organism>
<dbReference type="SUPFAM" id="SSF53335">
    <property type="entry name" value="S-adenosyl-L-methionine-dependent methyltransferases"/>
    <property type="match status" value="1"/>
</dbReference>
<dbReference type="Pfam" id="PF13489">
    <property type="entry name" value="Methyltransf_23"/>
    <property type="match status" value="1"/>
</dbReference>
<proteinExistence type="predicted"/>
<keyword evidence="3" id="KW-1185">Reference proteome</keyword>
<dbReference type="InterPro" id="IPR029063">
    <property type="entry name" value="SAM-dependent_MTases_sf"/>
</dbReference>
<feature type="region of interest" description="Disordered" evidence="1">
    <location>
        <begin position="1"/>
        <end position="29"/>
    </location>
</feature>
<comment type="caution">
    <text evidence="2">The sequence shown here is derived from an EMBL/GenBank/DDBJ whole genome shotgun (WGS) entry which is preliminary data.</text>
</comment>
<dbReference type="Gene3D" id="3.40.50.150">
    <property type="entry name" value="Vaccinia Virus protein VP39"/>
    <property type="match status" value="1"/>
</dbReference>
<dbReference type="CDD" id="cd02440">
    <property type="entry name" value="AdoMet_MTases"/>
    <property type="match status" value="1"/>
</dbReference>
<evidence type="ECO:0000313" key="3">
    <source>
        <dbReference type="Proteomes" id="UP000321899"/>
    </source>
</evidence>